<gene>
    <name evidence="1" type="ORF">J2S43_000842</name>
</gene>
<proteinExistence type="predicted"/>
<dbReference type="RefSeq" id="WP_306827225.1">
    <property type="nucleotide sequence ID" value="NZ_JAUSRA010000001.1"/>
</dbReference>
<dbReference type="EMBL" id="JAUSRA010000001">
    <property type="protein sequence ID" value="MDP9792330.1"/>
    <property type="molecule type" value="Genomic_DNA"/>
</dbReference>
<organism evidence="1 2">
    <name type="scientific">Catenuloplanes nepalensis</name>
    <dbReference type="NCBI Taxonomy" id="587533"/>
    <lineage>
        <taxon>Bacteria</taxon>
        <taxon>Bacillati</taxon>
        <taxon>Actinomycetota</taxon>
        <taxon>Actinomycetes</taxon>
        <taxon>Micromonosporales</taxon>
        <taxon>Micromonosporaceae</taxon>
        <taxon>Catenuloplanes</taxon>
    </lineage>
</organism>
<sequence length="40" mass="4333">MHQLLEGVPLDREMVLATITAVAARFPLRDGARSGTLRGI</sequence>
<evidence type="ECO:0000313" key="1">
    <source>
        <dbReference type="EMBL" id="MDP9792330.1"/>
    </source>
</evidence>
<dbReference type="Proteomes" id="UP001240984">
    <property type="component" value="Unassembled WGS sequence"/>
</dbReference>
<evidence type="ECO:0000313" key="2">
    <source>
        <dbReference type="Proteomes" id="UP001240984"/>
    </source>
</evidence>
<accession>A0ABT9MLM3</accession>
<reference evidence="1 2" key="1">
    <citation type="submission" date="2023-07" db="EMBL/GenBank/DDBJ databases">
        <title>Sequencing the genomes of 1000 actinobacteria strains.</title>
        <authorList>
            <person name="Klenk H.-P."/>
        </authorList>
    </citation>
    <scope>NUCLEOTIDE SEQUENCE [LARGE SCALE GENOMIC DNA]</scope>
    <source>
        <strain evidence="1 2">DSM 44710</strain>
    </source>
</reference>
<keyword evidence="2" id="KW-1185">Reference proteome</keyword>
<protein>
    <submittedName>
        <fullName evidence="1">Uncharacterized protein</fullName>
    </submittedName>
</protein>
<comment type="caution">
    <text evidence="1">The sequence shown here is derived from an EMBL/GenBank/DDBJ whole genome shotgun (WGS) entry which is preliminary data.</text>
</comment>
<name>A0ABT9MLM3_9ACTN</name>